<dbReference type="InterPro" id="IPR011006">
    <property type="entry name" value="CheY-like_superfamily"/>
</dbReference>
<dbReference type="InterPro" id="IPR001789">
    <property type="entry name" value="Sig_transdc_resp-reg_receiver"/>
</dbReference>
<feature type="modified residue" description="4-aspartylphosphate" evidence="2">
    <location>
        <position position="56"/>
    </location>
</feature>
<dbReference type="InterPro" id="IPR050595">
    <property type="entry name" value="Bact_response_regulator"/>
</dbReference>
<gene>
    <name evidence="4" type="ORF">O2N63_11170</name>
</gene>
<dbReference type="PANTHER" id="PTHR44591:SF3">
    <property type="entry name" value="RESPONSE REGULATORY DOMAIN-CONTAINING PROTEIN"/>
    <property type="match status" value="1"/>
</dbReference>
<reference evidence="4 5" key="1">
    <citation type="submission" date="2023-01" db="EMBL/GenBank/DDBJ databases">
        <authorList>
            <person name="Yoon J.-W."/>
        </authorList>
    </citation>
    <scope>NUCLEOTIDE SEQUENCE [LARGE SCALE GENOMIC DNA]</scope>
    <source>
        <strain evidence="4 5">KMU-50</strain>
    </source>
</reference>
<dbReference type="EMBL" id="JAQIIO010000005">
    <property type="protein sequence ID" value="MDA5094645.1"/>
    <property type="molecule type" value="Genomic_DNA"/>
</dbReference>
<dbReference type="Gene3D" id="3.40.50.2300">
    <property type="match status" value="1"/>
</dbReference>
<sequence>MEQLERILHVDDDDDIRQIAKLTLELIGKFTVEQYASGQEAIDNAQAFAPQLILLDVMMPEMNGEATMTHLRKIPGLEEVPVVFMTAKAEAQYAEKLIRLGAIKVITKPFDPQNLCDQVQDAWASRK</sequence>
<evidence type="ECO:0000256" key="1">
    <source>
        <dbReference type="ARBA" id="ARBA00022553"/>
    </source>
</evidence>
<dbReference type="SMART" id="SM00448">
    <property type="entry name" value="REC"/>
    <property type="match status" value="1"/>
</dbReference>
<name>A0ABT4W3T8_9RHOB</name>
<comment type="caution">
    <text evidence="4">The sequence shown here is derived from an EMBL/GenBank/DDBJ whole genome shotgun (WGS) entry which is preliminary data.</text>
</comment>
<feature type="domain" description="Response regulatory" evidence="3">
    <location>
        <begin position="6"/>
        <end position="123"/>
    </location>
</feature>
<keyword evidence="5" id="KW-1185">Reference proteome</keyword>
<dbReference type="Proteomes" id="UP001528040">
    <property type="component" value="Unassembled WGS sequence"/>
</dbReference>
<dbReference type="SUPFAM" id="SSF52172">
    <property type="entry name" value="CheY-like"/>
    <property type="match status" value="1"/>
</dbReference>
<organism evidence="4 5">
    <name type="scientific">Aliiroseovarius salicola</name>
    <dbReference type="NCBI Taxonomy" id="3009082"/>
    <lineage>
        <taxon>Bacteria</taxon>
        <taxon>Pseudomonadati</taxon>
        <taxon>Pseudomonadota</taxon>
        <taxon>Alphaproteobacteria</taxon>
        <taxon>Rhodobacterales</taxon>
        <taxon>Paracoccaceae</taxon>
        <taxon>Aliiroseovarius</taxon>
    </lineage>
</organism>
<accession>A0ABT4W3T8</accession>
<dbReference type="PROSITE" id="PS50110">
    <property type="entry name" value="RESPONSE_REGULATORY"/>
    <property type="match status" value="1"/>
</dbReference>
<evidence type="ECO:0000313" key="4">
    <source>
        <dbReference type="EMBL" id="MDA5094645.1"/>
    </source>
</evidence>
<evidence type="ECO:0000313" key="5">
    <source>
        <dbReference type="Proteomes" id="UP001528040"/>
    </source>
</evidence>
<dbReference type="PANTHER" id="PTHR44591">
    <property type="entry name" value="STRESS RESPONSE REGULATOR PROTEIN 1"/>
    <property type="match status" value="1"/>
</dbReference>
<protein>
    <submittedName>
        <fullName evidence="4">Response regulator</fullName>
    </submittedName>
</protein>
<dbReference type="Pfam" id="PF00072">
    <property type="entry name" value="Response_reg"/>
    <property type="match status" value="1"/>
</dbReference>
<evidence type="ECO:0000259" key="3">
    <source>
        <dbReference type="PROSITE" id="PS50110"/>
    </source>
</evidence>
<proteinExistence type="predicted"/>
<evidence type="ECO:0000256" key="2">
    <source>
        <dbReference type="PROSITE-ProRule" id="PRU00169"/>
    </source>
</evidence>
<dbReference type="RefSeq" id="WP_271054351.1">
    <property type="nucleotide sequence ID" value="NZ_JAQIIO010000005.1"/>
</dbReference>
<keyword evidence="1 2" id="KW-0597">Phosphoprotein</keyword>